<dbReference type="SMART" id="SM00798">
    <property type="entry name" value="AICARFT_IMPCHas"/>
    <property type="match status" value="1"/>
</dbReference>
<dbReference type="Gene3D" id="3.40.50.1380">
    <property type="entry name" value="Methylglyoxal synthase-like domain"/>
    <property type="match status" value="1"/>
</dbReference>
<keyword evidence="1 6" id="KW-0808">Transferase</keyword>
<comment type="caution">
    <text evidence="6">The sequence shown here is derived from an EMBL/GenBank/DDBJ whole genome shotgun (WGS) entry which is preliminary data.</text>
</comment>
<keyword evidence="2" id="KW-0658">Purine biosynthesis</keyword>
<keyword evidence="5" id="KW-0511">Multifunctional enzyme</keyword>
<dbReference type="Gene3D" id="3.40.140.20">
    <property type="match status" value="2"/>
</dbReference>
<proteinExistence type="predicted"/>
<dbReference type="Proteomes" id="UP000317158">
    <property type="component" value="Unassembled WGS sequence"/>
</dbReference>
<sequence length="468" mass="53126">MVQIKNALIKTWNKEGLVDFAKALLRFGILVKSDEEGSEFFIREGINTENLNISSYPDIDEDIIVINLKPISLIDDKELLGYSNLISLINNGAKSYEKHLTIVDPKDYNEVVERLKDDRIDLKFRKRLAAKALNYAIKYDIHLAKIIYDDKFPDILNMSFEKREDLKYGENYHQNAAFYLSNNGSSESISSAIQLQGKKLSYNNVMDANNAIECIKEFDKPTVVIMKHATPTGIASSNNLVQAWKDAFETDTDSPFGGIVSINREMDKDLAEELSKLFLEIIIAPSFSDESREILGKKKNLILLEVRGIDRPSIKEDLEFRSVSDGLIIQDRDTKKMEYKDWRVVTEKRPSEEDIETMVFGFKCVKWVRSNAIVFVKDNKTVGIGGGQTSRVDSSRIAINKGKDRINGSIMASDAFFPFRDAIDVVAKRYKLKAIIQPGGSIRDKEIIDAANEYGIPMVFTGRRCFKH</sequence>
<dbReference type="AlphaFoldDB" id="A0A520KTJ6"/>
<reference evidence="6 7" key="1">
    <citation type="journal article" date="2019" name="Nat. Microbiol.">
        <title>Wide diversity of methane and short-chain alkane metabolisms in uncultured archaea.</title>
        <authorList>
            <person name="Borrel G."/>
            <person name="Adam P.S."/>
            <person name="McKay L.J."/>
            <person name="Chen L.X."/>
            <person name="Sierra-Garcia I.N."/>
            <person name="Sieber C.M."/>
            <person name="Letourneur Q."/>
            <person name="Ghozlane A."/>
            <person name="Andersen G.L."/>
            <person name="Li W.J."/>
            <person name="Hallam S.J."/>
            <person name="Muyzer G."/>
            <person name="de Oliveira V.M."/>
            <person name="Inskeep W.P."/>
            <person name="Banfield J.F."/>
            <person name="Gribaldo S."/>
        </authorList>
    </citation>
    <scope>NUCLEOTIDE SEQUENCE [LARGE SCALE GENOMIC DNA]</scope>
    <source>
        <strain evidence="6">NM1a</strain>
    </source>
</reference>
<dbReference type="GO" id="GO:0004643">
    <property type="term" value="F:phosphoribosylaminoimidazolecarboxamide formyltransferase activity"/>
    <property type="evidence" value="ECO:0007669"/>
    <property type="project" value="UniProtKB-EC"/>
</dbReference>
<gene>
    <name evidence="6" type="primary">purH</name>
    <name evidence="6" type="ORF">EF806_00510</name>
</gene>
<evidence type="ECO:0000256" key="5">
    <source>
        <dbReference type="ARBA" id="ARBA00023268"/>
    </source>
</evidence>
<dbReference type="SUPFAM" id="SSF52335">
    <property type="entry name" value="Methylglyoxal synthase-like"/>
    <property type="match status" value="1"/>
</dbReference>
<dbReference type="GO" id="GO:0006189">
    <property type="term" value="P:'de novo' IMP biosynthetic process"/>
    <property type="evidence" value="ECO:0007669"/>
    <property type="project" value="TreeGrafter"/>
</dbReference>
<name>A0A520KTJ6_METT2</name>
<dbReference type="EMBL" id="RXIF01000002">
    <property type="protein sequence ID" value="RZN65409.1"/>
    <property type="molecule type" value="Genomic_DNA"/>
</dbReference>
<dbReference type="InterPro" id="IPR016193">
    <property type="entry name" value="Cytidine_deaminase-like"/>
</dbReference>
<dbReference type="InterPro" id="IPR036914">
    <property type="entry name" value="MGS-like_dom_sf"/>
</dbReference>
<dbReference type="NCBIfam" id="NF002049">
    <property type="entry name" value="PRK00881.1"/>
    <property type="match status" value="1"/>
</dbReference>
<dbReference type="FunFam" id="3.40.140.20:FF:000001">
    <property type="entry name" value="Bifunctional purine biosynthesis protein PurH"/>
    <property type="match status" value="1"/>
</dbReference>
<evidence type="ECO:0000256" key="3">
    <source>
        <dbReference type="ARBA" id="ARBA00022801"/>
    </source>
</evidence>
<dbReference type="GO" id="GO:0005829">
    <property type="term" value="C:cytosol"/>
    <property type="evidence" value="ECO:0007669"/>
    <property type="project" value="TreeGrafter"/>
</dbReference>
<dbReference type="EC" id="3.5.4.10" evidence="6"/>
<dbReference type="PIRSF" id="PIRSF000414">
    <property type="entry name" value="AICARFT_IMPCHas"/>
    <property type="match status" value="1"/>
</dbReference>
<dbReference type="EC" id="2.1.2.3" evidence="6"/>
<protein>
    <submittedName>
        <fullName evidence="6">Bifunctional phosphoribosylaminoimidazolecarboxamide formyltransferase/IMP cyclohydrolase PurH</fullName>
        <ecNumber evidence="6">2.1.2.3</ecNumber>
        <ecNumber evidence="6">3.5.4.10</ecNumber>
    </submittedName>
</protein>
<dbReference type="PANTHER" id="PTHR11692:SF0">
    <property type="entry name" value="BIFUNCTIONAL PURINE BIOSYNTHESIS PROTEIN ATIC"/>
    <property type="match status" value="1"/>
</dbReference>
<dbReference type="GO" id="GO:0006221">
    <property type="term" value="P:pyrimidine nucleotide biosynthetic process"/>
    <property type="evidence" value="ECO:0007669"/>
    <property type="project" value="UniProtKB-KW"/>
</dbReference>
<dbReference type="GO" id="GO:0003937">
    <property type="term" value="F:IMP cyclohydrolase activity"/>
    <property type="evidence" value="ECO:0007669"/>
    <property type="project" value="UniProtKB-EC"/>
</dbReference>
<accession>A0A520KTJ6</accession>
<dbReference type="Pfam" id="PF01808">
    <property type="entry name" value="AICARFT_IMPCHas"/>
    <property type="match status" value="1"/>
</dbReference>
<dbReference type="InterPro" id="IPR024051">
    <property type="entry name" value="AICAR_Tfase_dup_dom_sf"/>
</dbReference>
<dbReference type="SUPFAM" id="SSF53927">
    <property type="entry name" value="Cytidine deaminase-like"/>
    <property type="match status" value="1"/>
</dbReference>
<keyword evidence="4" id="KW-0665">Pyrimidine biosynthesis</keyword>
<keyword evidence="3 6" id="KW-0378">Hydrolase</keyword>
<evidence type="ECO:0000313" key="7">
    <source>
        <dbReference type="Proteomes" id="UP000317158"/>
    </source>
</evidence>
<evidence type="ECO:0000256" key="1">
    <source>
        <dbReference type="ARBA" id="ARBA00022679"/>
    </source>
</evidence>
<evidence type="ECO:0000313" key="6">
    <source>
        <dbReference type="EMBL" id="RZN65409.1"/>
    </source>
</evidence>
<organism evidence="6 7">
    <name type="scientific">Methanoliparum thermophilum</name>
    <dbReference type="NCBI Taxonomy" id="2491083"/>
    <lineage>
        <taxon>Archaea</taxon>
        <taxon>Methanobacteriati</taxon>
        <taxon>Methanobacteriota</taxon>
        <taxon>Candidatus Methanoliparia</taxon>
        <taxon>Candidatus Methanoliparales</taxon>
        <taxon>Candidatus Methanoliparaceae</taxon>
        <taxon>Candidatus Methanoliparum</taxon>
    </lineage>
</organism>
<evidence type="ECO:0000256" key="2">
    <source>
        <dbReference type="ARBA" id="ARBA00022755"/>
    </source>
</evidence>
<dbReference type="PANTHER" id="PTHR11692">
    <property type="entry name" value="BIFUNCTIONAL PURINE BIOSYNTHESIS PROTEIN PURH"/>
    <property type="match status" value="1"/>
</dbReference>
<dbReference type="InterPro" id="IPR002695">
    <property type="entry name" value="PurH-like"/>
</dbReference>
<evidence type="ECO:0000256" key="4">
    <source>
        <dbReference type="ARBA" id="ARBA00022975"/>
    </source>
</evidence>